<accession>A0ABT9G1K7</accession>
<evidence type="ECO:0000313" key="2">
    <source>
        <dbReference type="Proteomes" id="UP001235760"/>
    </source>
</evidence>
<gene>
    <name evidence="1" type="ORF">Q8X39_06995</name>
</gene>
<keyword evidence="1" id="KW-0238">DNA-binding</keyword>
<dbReference type="PIRSF" id="PIRSF039032">
    <property type="entry name" value="HigB-2"/>
    <property type="match status" value="1"/>
</dbReference>
<comment type="caution">
    <text evidence="1">The sequence shown here is derived from an EMBL/GenBank/DDBJ whole genome shotgun (WGS) entry which is preliminary data.</text>
</comment>
<dbReference type="InterPro" id="IPR009387">
    <property type="entry name" value="HigB-2"/>
</dbReference>
<evidence type="ECO:0000313" key="1">
    <source>
        <dbReference type="EMBL" id="MDP4300380.1"/>
    </source>
</evidence>
<dbReference type="EMBL" id="JAUZEE010000003">
    <property type="protein sequence ID" value="MDP4300380.1"/>
    <property type="molecule type" value="Genomic_DNA"/>
</dbReference>
<name>A0ABT9G1K7_LEPDI</name>
<organism evidence="1 2">
    <name type="scientific">Leptothrix discophora</name>
    <dbReference type="NCBI Taxonomy" id="89"/>
    <lineage>
        <taxon>Bacteria</taxon>
        <taxon>Pseudomonadati</taxon>
        <taxon>Pseudomonadota</taxon>
        <taxon>Betaproteobacteria</taxon>
        <taxon>Burkholderiales</taxon>
        <taxon>Sphaerotilaceae</taxon>
        <taxon>Leptothrix</taxon>
    </lineage>
</organism>
<dbReference type="GO" id="GO:0003677">
    <property type="term" value="F:DNA binding"/>
    <property type="evidence" value="ECO:0007669"/>
    <property type="project" value="UniProtKB-KW"/>
</dbReference>
<reference evidence="1 2" key="1">
    <citation type="submission" date="2023-08" db="EMBL/GenBank/DDBJ databases">
        <authorList>
            <person name="Roldan D.M."/>
            <person name="Menes R.J."/>
        </authorList>
    </citation>
    <scope>NUCLEOTIDE SEQUENCE [LARGE SCALE GENOMIC DNA]</scope>
    <source>
        <strain evidence="1 2">CCM 2812</strain>
    </source>
</reference>
<proteinExistence type="predicted"/>
<sequence>MRTVIETPTFQKQAAELWSAGEREAFIDFIDFIAESPDAGDVIPGAEGARKVRWARPGMGKRGGARVIYFHLVGDEVVLLVMVYAKAERENVSPKSIKRS</sequence>
<protein>
    <submittedName>
        <fullName evidence="1">DNA-binding protein</fullName>
    </submittedName>
</protein>
<dbReference type="RefSeq" id="WP_305748941.1">
    <property type="nucleotide sequence ID" value="NZ_JAUZEE010000003.1"/>
</dbReference>
<keyword evidence="2" id="KW-1185">Reference proteome</keyword>
<dbReference type="Proteomes" id="UP001235760">
    <property type="component" value="Unassembled WGS sequence"/>
</dbReference>